<dbReference type="EMBL" id="BSYR01000006">
    <property type="protein sequence ID" value="GMI68454.1"/>
    <property type="molecule type" value="Genomic_DNA"/>
</dbReference>
<proteinExistence type="predicted"/>
<dbReference type="PANTHER" id="PTHR31205">
    <property type="entry name" value="ACTIN CROSS-LINKING PROTEIN (DUF569)"/>
    <property type="match status" value="1"/>
</dbReference>
<dbReference type="InterPro" id="IPR008999">
    <property type="entry name" value="Actin-crosslinking"/>
</dbReference>
<sequence length="124" mass="14327">MEIFQKSRVVRLCSHHERLLVANDDQETVSQERDWSSMKAQWTVEFPESSSIHIRLESCYGKYVTASNMPFLIGLRGKMVLQTLPRRLTSSVEWEPIGEGVQDMLRPVFARKREVSTVEGSHYA</sequence>
<keyword evidence="3" id="KW-1185">Reference proteome</keyword>
<dbReference type="OrthoDB" id="2432302at2759"/>
<dbReference type="SUPFAM" id="SSF50405">
    <property type="entry name" value="Actin-crosslinking proteins"/>
    <property type="match status" value="1"/>
</dbReference>
<dbReference type="Pfam" id="PF04601">
    <property type="entry name" value="DUF569"/>
    <property type="match status" value="1"/>
</dbReference>
<dbReference type="AlphaFoldDB" id="A0A9W7GZP1"/>
<name>A0A9W7GZP1_HIBTR</name>
<accession>A0A9W7GZP1</accession>
<dbReference type="PANTHER" id="PTHR31205:SF77">
    <property type="entry name" value="CROSS-LINKING PROTEIN, PUTATIVE (DUF569)-RELATED"/>
    <property type="match status" value="1"/>
</dbReference>
<organism evidence="2 3">
    <name type="scientific">Hibiscus trionum</name>
    <name type="common">Flower of an hour</name>
    <dbReference type="NCBI Taxonomy" id="183268"/>
    <lineage>
        <taxon>Eukaryota</taxon>
        <taxon>Viridiplantae</taxon>
        <taxon>Streptophyta</taxon>
        <taxon>Embryophyta</taxon>
        <taxon>Tracheophyta</taxon>
        <taxon>Spermatophyta</taxon>
        <taxon>Magnoliopsida</taxon>
        <taxon>eudicotyledons</taxon>
        <taxon>Gunneridae</taxon>
        <taxon>Pentapetalae</taxon>
        <taxon>rosids</taxon>
        <taxon>malvids</taxon>
        <taxon>Malvales</taxon>
        <taxon>Malvaceae</taxon>
        <taxon>Malvoideae</taxon>
        <taxon>Hibiscus</taxon>
    </lineage>
</organism>
<evidence type="ECO:0000259" key="1">
    <source>
        <dbReference type="Pfam" id="PF04601"/>
    </source>
</evidence>
<feature type="domain" description="DUF569" evidence="1">
    <location>
        <begin position="1"/>
        <end position="106"/>
    </location>
</feature>
<evidence type="ECO:0000313" key="3">
    <source>
        <dbReference type="Proteomes" id="UP001165190"/>
    </source>
</evidence>
<comment type="caution">
    <text evidence="2">The sequence shown here is derived from an EMBL/GenBank/DDBJ whole genome shotgun (WGS) entry which is preliminary data.</text>
</comment>
<dbReference type="InterPro" id="IPR007679">
    <property type="entry name" value="DUF569"/>
</dbReference>
<dbReference type="Gene3D" id="2.80.10.50">
    <property type="match status" value="1"/>
</dbReference>
<gene>
    <name evidence="2" type="ORF">HRI_000514700</name>
</gene>
<reference evidence="2" key="1">
    <citation type="submission" date="2023-05" db="EMBL/GenBank/DDBJ databases">
        <title>Genome and transcriptome analyses reveal genes involved in the formation of fine ridges on petal epidermal cells in Hibiscus trionum.</title>
        <authorList>
            <person name="Koshimizu S."/>
            <person name="Masuda S."/>
            <person name="Ishii T."/>
            <person name="Shirasu K."/>
            <person name="Hoshino A."/>
            <person name="Arita M."/>
        </authorList>
    </citation>
    <scope>NUCLEOTIDE SEQUENCE</scope>
    <source>
        <strain evidence="2">Hamamatsu line</strain>
    </source>
</reference>
<dbReference type="Proteomes" id="UP001165190">
    <property type="component" value="Unassembled WGS sequence"/>
</dbReference>
<protein>
    <submittedName>
        <fullName evidence="2">CROLIN 1</fullName>
    </submittedName>
</protein>
<evidence type="ECO:0000313" key="2">
    <source>
        <dbReference type="EMBL" id="GMI68454.1"/>
    </source>
</evidence>